<evidence type="ECO:0000256" key="1">
    <source>
        <dbReference type="SAM" id="MobiDB-lite"/>
    </source>
</evidence>
<evidence type="ECO:0008006" key="4">
    <source>
        <dbReference type="Google" id="ProtNLM"/>
    </source>
</evidence>
<organism evidence="2 3">
    <name type="scientific">Polarella glacialis</name>
    <name type="common">Dinoflagellate</name>
    <dbReference type="NCBI Taxonomy" id="89957"/>
    <lineage>
        <taxon>Eukaryota</taxon>
        <taxon>Sar</taxon>
        <taxon>Alveolata</taxon>
        <taxon>Dinophyceae</taxon>
        <taxon>Suessiales</taxon>
        <taxon>Suessiaceae</taxon>
        <taxon>Polarella</taxon>
    </lineage>
</organism>
<name>A0A813L8L1_POLGL</name>
<gene>
    <name evidence="2" type="ORF">PGLA2088_LOCUS43243</name>
</gene>
<sequence>WPGARPPKKAKVARSTARDLYSQRNGTFSQKELDFFDLDFDGRVAEEEFISTFVQWAATEHAVQKEKQVRLPRADMSWSEPDERARSSEGEL</sequence>
<feature type="region of interest" description="Disordered" evidence="1">
    <location>
        <begin position="68"/>
        <end position="92"/>
    </location>
</feature>
<proteinExistence type="predicted"/>
<feature type="non-terminal residue" evidence="2">
    <location>
        <position position="1"/>
    </location>
</feature>
<feature type="compositionally biased region" description="Basic and acidic residues" evidence="1">
    <location>
        <begin position="81"/>
        <end position="92"/>
    </location>
</feature>
<evidence type="ECO:0000313" key="3">
    <source>
        <dbReference type="Proteomes" id="UP000626109"/>
    </source>
</evidence>
<comment type="caution">
    <text evidence="2">The sequence shown here is derived from an EMBL/GenBank/DDBJ whole genome shotgun (WGS) entry which is preliminary data.</text>
</comment>
<dbReference type="EMBL" id="CAJNNW010034691">
    <property type="protein sequence ID" value="CAE8723573.1"/>
    <property type="molecule type" value="Genomic_DNA"/>
</dbReference>
<dbReference type="Proteomes" id="UP000626109">
    <property type="component" value="Unassembled WGS sequence"/>
</dbReference>
<evidence type="ECO:0000313" key="2">
    <source>
        <dbReference type="EMBL" id="CAE8723573.1"/>
    </source>
</evidence>
<accession>A0A813L8L1</accession>
<reference evidence="2" key="1">
    <citation type="submission" date="2021-02" db="EMBL/GenBank/DDBJ databases">
        <authorList>
            <person name="Dougan E. K."/>
            <person name="Rhodes N."/>
            <person name="Thang M."/>
            <person name="Chan C."/>
        </authorList>
    </citation>
    <scope>NUCLEOTIDE SEQUENCE</scope>
</reference>
<protein>
    <recommendedName>
        <fullName evidence="4">Calmodulin</fullName>
    </recommendedName>
</protein>
<dbReference type="AlphaFoldDB" id="A0A813L8L1"/>